<dbReference type="InterPro" id="IPR016181">
    <property type="entry name" value="Acyl_CoA_acyltransferase"/>
</dbReference>
<proteinExistence type="predicted"/>
<sequence>MPFMTVRHFTEADIPVRTELLRENKYQTNLNDFAMSAADLELADGMRRTIESGHHVKRLFTMCGSKGQVVGFSWITSIDWRSQTCELSFAVLPRYRSGFGFKAVEAAHEYLREQLHMDVIINQVLSHNTMMLSAAELDAHAQIRAEYDSYTVGQWRTACYWTVTRDDVRGRKQREQARRQEIADRVRAGVQGLS</sequence>
<dbReference type="AlphaFoldDB" id="A0A3E0GZE5"/>
<dbReference type="CDD" id="cd04301">
    <property type="entry name" value="NAT_SF"/>
    <property type="match status" value="1"/>
</dbReference>
<dbReference type="OrthoDB" id="3674918at2"/>
<comment type="caution">
    <text evidence="2">The sequence shown here is derived from an EMBL/GenBank/DDBJ whole genome shotgun (WGS) entry which is preliminary data.</text>
</comment>
<evidence type="ECO:0000259" key="1">
    <source>
        <dbReference type="PROSITE" id="PS51186"/>
    </source>
</evidence>
<gene>
    <name evidence="2" type="ORF">BCF44_118176</name>
</gene>
<keyword evidence="2" id="KW-0808">Transferase</keyword>
<dbReference type="EMBL" id="QUNO01000018">
    <property type="protein sequence ID" value="REH35316.1"/>
    <property type="molecule type" value="Genomic_DNA"/>
</dbReference>
<name>A0A3E0GZE5_9PSEU</name>
<feature type="domain" description="N-acetyltransferase" evidence="1">
    <location>
        <begin position="4"/>
        <end position="166"/>
    </location>
</feature>
<accession>A0A3E0GZE5</accession>
<dbReference type="Proteomes" id="UP000256269">
    <property type="component" value="Unassembled WGS sequence"/>
</dbReference>
<organism evidence="2 3">
    <name type="scientific">Kutzneria buriramensis</name>
    <dbReference type="NCBI Taxonomy" id="1045776"/>
    <lineage>
        <taxon>Bacteria</taxon>
        <taxon>Bacillati</taxon>
        <taxon>Actinomycetota</taxon>
        <taxon>Actinomycetes</taxon>
        <taxon>Pseudonocardiales</taxon>
        <taxon>Pseudonocardiaceae</taxon>
        <taxon>Kutzneria</taxon>
    </lineage>
</organism>
<dbReference type="GO" id="GO:0016747">
    <property type="term" value="F:acyltransferase activity, transferring groups other than amino-acyl groups"/>
    <property type="evidence" value="ECO:0007669"/>
    <property type="project" value="InterPro"/>
</dbReference>
<reference evidence="2 3" key="1">
    <citation type="submission" date="2018-08" db="EMBL/GenBank/DDBJ databases">
        <title>Genomic Encyclopedia of Archaeal and Bacterial Type Strains, Phase II (KMG-II): from individual species to whole genera.</title>
        <authorList>
            <person name="Goeker M."/>
        </authorList>
    </citation>
    <scope>NUCLEOTIDE SEQUENCE [LARGE SCALE GENOMIC DNA]</scope>
    <source>
        <strain evidence="2 3">DSM 45791</strain>
    </source>
</reference>
<dbReference type="Gene3D" id="3.40.630.30">
    <property type="match status" value="1"/>
</dbReference>
<keyword evidence="3" id="KW-1185">Reference proteome</keyword>
<evidence type="ECO:0000313" key="2">
    <source>
        <dbReference type="EMBL" id="REH35316.1"/>
    </source>
</evidence>
<evidence type="ECO:0000313" key="3">
    <source>
        <dbReference type="Proteomes" id="UP000256269"/>
    </source>
</evidence>
<protein>
    <submittedName>
        <fullName evidence="2">Acetyltransferase (GNAT) family protein</fullName>
    </submittedName>
</protein>
<dbReference type="PROSITE" id="PS51186">
    <property type="entry name" value="GNAT"/>
    <property type="match status" value="1"/>
</dbReference>
<dbReference type="Pfam" id="PF13302">
    <property type="entry name" value="Acetyltransf_3"/>
    <property type="match status" value="1"/>
</dbReference>
<dbReference type="SUPFAM" id="SSF55729">
    <property type="entry name" value="Acyl-CoA N-acyltransferases (Nat)"/>
    <property type="match status" value="1"/>
</dbReference>
<dbReference type="InterPro" id="IPR000182">
    <property type="entry name" value="GNAT_dom"/>
</dbReference>